<evidence type="ECO:0000313" key="4">
    <source>
        <dbReference type="Proteomes" id="UP001555786"/>
    </source>
</evidence>
<keyword evidence="1" id="KW-0732">Signal</keyword>
<dbReference type="RefSeq" id="WP_367624947.1">
    <property type="nucleotide sequence ID" value="NZ_JBFNQD010000006.1"/>
</dbReference>
<dbReference type="PANTHER" id="PTHR35936">
    <property type="entry name" value="MEMBRANE-BOUND LYTIC MUREIN TRANSGLYCOSYLASE F"/>
    <property type="match status" value="1"/>
</dbReference>
<dbReference type="Proteomes" id="UP001555786">
    <property type="component" value="Unassembled WGS sequence"/>
</dbReference>
<evidence type="ECO:0000256" key="1">
    <source>
        <dbReference type="ARBA" id="ARBA00022729"/>
    </source>
</evidence>
<dbReference type="PANTHER" id="PTHR35936:SF17">
    <property type="entry name" value="ARGININE-BINDING EXTRACELLULAR PROTEIN ARTP"/>
    <property type="match status" value="1"/>
</dbReference>
<evidence type="ECO:0000313" key="3">
    <source>
        <dbReference type="EMBL" id="MEW9307530.1"/>
    </source>
</evidence>
<accession>A0ABV3PPG3</accession>
<sequence length="271" mass="29359">MLGLNSANAQQVPELVDKANLRVCSDPANMPFSNRRQEGFENRIAEIVAKELQRPVRYYWLQQGMGFVRNTLGTGLCDVIIGAASGSDLTQHTNPYYASTYVLVVKADGPLAGVTKLEDPALKGRRFGIIAGTPPGDHLQRLGLIANARSYGLTLDQQDNAAGKEAIDDLVAGNTDGALLWGPIAGYYASKAAKPLKVIPLVQESERPLLAYRITFGIRANETQWKHTLNAAIRKHSKEIAQVLSDYGVPQVSVDSLPAERPNLAAGQVQE</sequence>
<proteinExistence type="predicted"/>
<feature type="domain" description="Solute-binding protein family 3/N-terminal" evidence="2">
    <location>
        <begin position="20"/>
        <end position="246"/>
    </location>
</feature>
<keyword evidence="4" id="KW-1185">Reference proteome</keyword>
<protein>
    <submittedName>
        <fullName evidence="3">Substrate-binding domain-containing protein</fullName>
    </submittedName>
</protein>
<reference evidence="3 4" key="1">
    <citation type="submission" date="2024-07" db="EMBL/GenBank/DDBJ databases">
        <title>Description of Labrys sedimenti sp. nov., isolated from a diclofenac-degrading enrichment culture.</title>
        <authorList>
            <person name="Tancsics A."/>
            <person name="Csepanyi A."/>
        </authorList>
    </citation>
    <scope>NUCLEOTIDE SEQUENCE [LARGE SCALE GENOMIC DNA]</scope>
    <source>
        <strain evidence="3 4">LMG 23578</strain>
    </source>
</reference>
<dbReference type="InterPro" id="IPR022448">
    <property type="entry name" value="Quinoprotein_dehydrogenase"/>
</dbReference>
<comment type="caution">
    <text evidence="3">The sequence shown here is derived from an EMBL/GenBank/DDBJ whole genome shotgun (WGS) entry which is preliminary data.</text>
</comment>
<dbReference type="EMBL" id="JBFNQD010000006">
    <property type="protein sequence ID" value="MEW9307530.1"/>
    <property type="molecule type" value="Genomic_DNA"/>
</dbReference>
<dbReference type="Pfam" id="PF00497">
    <property type="entry name" value="SBP_bac_3"/>
    <property type="match status" value="1"/>
</dbReference>
<gene>
    <name evidence="3" type="ORF">ABXS05_18400</name>
</gene>
<organism evidence="3 4">
    <name type="scientific">Labrys neptuniae</name>
    <dbReference type="NCBI Taxonomy" id="376174"/>
    <lineage>
        <taxon>Bacteria</taxon>
        <taxon>Pseudomonadati</taxon>
        <taxon>Pseudomonadota</taxon>
        <taxon>Alphaproteobacteria</taxon>
        <taxon>Hyphomicrobiales</taxon>
        <taxon>Xanthobacteraceae</taxon>
        <taxon>Labrys</taxon>
    </lineage>
</organism>
<dbReference type="InterPro" id="IPR001638">
    <property type="entry name" value="Solute-binding_3/MltF_N"/>
</dbReference>
<evidence type="ECO:0000259" key="2">
    <source>
        <dbReference type="SMART" id="SM00062"/>
    </source>
</evidence>
<dbReference type="NCBIfam" id="TIGR03871">
    <property type="entry name" value="ABC_peri_MoxJ_2"/>
    <property type="match status" value="1"/>
</dbReference>
<dbReference type="SMART" id="SM00062">
    <property type="entry name" value="PBPb"/>
    <property type="match status" value="1"/>
</dbReference>
<dbReference type="SUPFAM" id="SSF53850">
    <property type="entry name" value="Periplasmic binding protein-like II"/>
    <property type="match status" value="1"/>
</dbReference>
<dbReference type="Gene3D" id="3.40.190.10">
    <property type="entry name" value="Periplasmic binding protein-like II"/>
    <property type="match status" value="2"/>
</dbReference>
<name>A0ABV3PPG3_9HYPH</name>